<evidence type="ECO:0000256" key="2">
    <source>
        <dbReference type="ARBA" id="ARBA00023015"/>
    </source>
</evidence>
<sequence length="295" mass="32112">MDVTVAHLRSFLAVAEELHFGRAAERLNVSPSSLSEHVAALERRLGKTLFQRTSRNVSLSAEGRQLIPLAENAVRAVDDVIFWARSDIGRPELRIGIAVFSTQSRQILTAARNEMPEIEWHIKQLGFSDPYRALFDRTVDCALIPGAGTVPPTIHATPLWSDPCVLIVADSHPLAARESVTVAELVDQTFVTVGDARTSDRWLGDVLRDAPRTLPTAHNFDEVLELCAAGIGVNVAGALGARIYQRPGVRFVPIADLDDRPTHLCVGAGRSTPALRRFTRLAVRVAQSASSGFAE</sequence>
<organism evidence="7 8">
    <name type="scientific">Nocardia jiangxiensis</name>
    <dbReference type="NCBI Taxonomy" id="282685"/>
    <lineage>
        <taxon>Bacteria</taxon>
        <taxon>Bacillati</taxon>
        <taxon>Actinomycetota</taxon>
        <taxon>Actinomycetes</taxon>
        <taxon>Mycobacteriales</taxon>
        <taxon>Nocardiaceae</taxon>
        <taxon>Nocardia</taxon>
    </lineage>
</organism>
<dbReference type="Pfam" id="PF00126">
    <property type="entry name" value="HTH_1"/>
    <property type="match status" value="1"/>
</dbReference>
<feature type="domain" description="HTH lysR-type" evidence="6">
    <location>
        <begin position="3"/>
        <end position="60"/>
    </location>
</feature>
<dbReference type="InterPro" id="IPR036388">
    <property type="entry name" value="WH-like_DNA-bd_sf"/>
</dbReference>
<evidence type="ECO:0000259" key="6">
    <source>
        <dbReference type="PROSITE" id="PS50931"/>
    </source>
</evidence>
<accession>A0ABW6S145</accession>
<reference evidence="7 8" key="1">
    <citation type="submission" date="2024-10" db="EMBL/GenBank/DDBJ databases">
        <title>The Natural Products Discovery Center: Release of the First 8490 Sequenced Strains for Exploring Actinobacteria Biosynthetic Diversity.</title>
        <authorList>
            <person name="Kalkreuter E."/>
            <person name="Kautsar S.A."/>
            <person name="Yang D."/>
            <person name="Bader C.D."/>
            <person name="Teijaro C.N."/>
            <person name="Fluegel L."/>
            <person name="Davis C.M."/>
            <person name="Simpson J.R."/>
            <person name="Lauterbach L."/>
            <person name="Steele A.D."/>
            <person name="Gui C."/>
            <person name="Meng S."/>
            <person name="Li G."/>
            <person name="Viehrig K."/>
            <person name="Ye F."/>
            <person name="Su P."/>
            <person name="Kiefer A.F."/>
            <person name="Nichols A."/>
            <person name="Cepeda A.J."/>
            <person name="Yan W."/>
            <person name="Fan B."/>
            <person name="Jiang Y."/>
            <person name="Adhikari A."/>
            <person name="Zheng C.-J."/>
            <person name="Schuster L."/>
            <person name="Cowan T.M."/>
            <person name="Smanski M.J."/>
            <person name="Chevrette M.G."/>
            <person name="De Carvalho L.P.S."/>
            <person name="Shen B."/>
        </authorList>
    </citation>
    <scope>NUCLEOTIDE SEQUENCE [LARGE SCALE GENOMIC DNA]</scope>
    <source>
        <strain evidence="7 8">NPDC002593</strain>
    </source>
</reference>
<comment type="similarity">
    <text evidence="1">Belongs to the LysR transcriptional regulatory family.</text>
</comment>
<gene>
    <name evidence="7" type="ORF">ACFYXQ_19755</name>
</gene>
<evidence type="ECO:0000256" key="3">
    <source>
        <dbReference type="ARBA" id="ARBA00023125"/>
    </source>
</evidence>
<dbReference type="InterPro" id="IPR036390">
    <property type="entry name" value="WH_DNA-bd_sf"/>
</dbReference>
<dbReference type="CDD" id="cd08414">
    <property type="entry name" value="PBP2_LTTR_aromatics_like"/>
    <property type="match status" value="1"/>
</dbReference>
<name>A0ABW6S145_9NOCA</name>
<proteinExistence type="inferred from homology"/>
<dbReference type="RefSeq" id="WP_387404530.1">
    <property type="nucleotide sequence ID" value="NZ_JBIAQY010000006.1"/>
</dbReference>
<evidence type="ECO:0000313" key="8">
    <source>
        <dbReference type="Proteomes" id="UP001601992"/>
    </source>
</evidence>
<evidence type="ECO:0000256" key="4">
    <source>
        <dbReference type="ARBA" id="ARBA00023159"/>
    </source>
</evidence>
<keyword evidence="8" id="KW-1185">Reference proteome</keyword>
<dbReference type="Proteomes" id="UP001601992">
    <property type="component" value="Unassembled WGS sequence"/>
</dbReference>
<dbReference type="Pfam" id="PF03466">
    <property type="entry name" value="LysR_substrate"/>
    <property type="match status" value="1"/>
</dbReference>
<keyword evidence="4" id="KW-0010">Activator</keyword>
<dbReference type="Gene3D" id="3.40.190.10">
    <property type="entry name" value="Periplasmic binding protein-like II"/>
    <property type="match status" value="2"/>
</dbReference>
<protein>
    <submittedName>
        <fullName evidence="7">LysR family transcriptional regulator</fullName>
    </submittedName>
</protein>
<dbReference type="Gene3D" id="1.10.10.10">
    <property type="entry name" value="Winged helix-like DNA-binding domain superfamily/Winged helix DNA-binding domain"/>
    <property type="match status" value="1"/>
</dbReference>
<dbReference type="InterPro" id="IPR005119">
    <property type="entry name" value="LysR_subst-bd"/>
</dbReference>
<dbReference type="PANTHER" id="PTHR30346">
    <property type="entry name" value="TRANSCRIPTIONAL DUAL REGULATOR HCAR-RELATED"/>
    <property type="match status" value="1"/>
</dbReference>
<comment type="caution">
    <text evidence="7">The sequence shown here is derived from an EMBL/GenBank/DDBJ whole genome shotgun (WGS) entry which is preliminary data.</text>
</comment>
<evidence type="ECO:0000256" key="1">
    <source>
        <dbReference type="ARBA" id="ARBA00009437"/>
    </source>
</evidence>
<keyword evidence="5" id="KW-0804">Transcription</keyword>
<dbReference type="PANTHER" id="PTHR30346:SF0">
    <property type="entry name" value="HCA OPERON TRANSCRIPTIONAL ACTIVATOR HCAR"/>
    <property type="match status" value="1"/>
</dbReference>
<keyword evidence="2" id="KW-0805">Transcription regulation</keyword>
<keyword evidence="3" id="KW-0238">DNA-binding</keyword>
<evidence type="ECO:0000313" key="7">
    <source>
        <dbReference type="EMBL" id="MFF3570016.1"/>
    </source>
</evidence>
<dbReference type="SUPFAM" id="SSF53850">
    <property type="entry name" value="Periplasmic binding protein-like II"/>
    <property type="match status" value="1"/>
</dbReference>
<dbReference type="PRINTS" id="PR00039">
    <property type="entry name" value="HTHLYSR"/>
</dbReference>
<evidence type="ECO:0000256" key="5">
    <source>
        <dbReference type="ARBA" id="ARBA00023163"/>
    </source>
</evidence>
<dbReference type="InterPro" id="IPR000847">
    <property type="entry name" value="LysR_HTH_N"/>
</dbReference>
<dbReference type="EMBL" id="JBIAQY010000006">
    <property type="protein sequence ID" value="MFF3570016.1"/>
    <property type="molecule type" value="Genomic_DNA"/>
</dbReference>
<dbReference type="SUPFAM" id="SSF46785">
    <property type="entry name" value="Winged helix' DNA-binding domain"/>
    <property type="match status" value="1"/>
</dbReference>
<dbReference type="PROSITE" id="PS50931">
    <property type="entry name" value="HTH_LYSR"/>
    <property type="match status" value="1"/>
</dbReference>